<evidence type="ECO:0000313" key="2">
    <source>
        <dbReference type="Proteomes" id="UP001208570"/>
    </source>
</evidence>
<protein>
    <submittedName>
        <fullName evidence="1">Uncharacterized protein</fullName>
    </submittedName>
</protein>
<comment type="caution">
    <text evidence="1">The sequence shown here is derived from an EMBL/GenBank/DDBJ whole genome shotgun (WGS) entry which is preliminary data.</text>
</comment>
<feature type="non-terminal residue" evidence="1">
    <location>
        <position position="1"/>
    </location>
</feature>
<dbReference type="EMBL" id="JAODUP010000326">
    <property type="protein sequence ID" value="KAK2152525.1"/>
    <property type="molecule type" value="Genomic_DNA"/>
</dbReference>
<proteinExistence type="predicted"/>
<gene>
    <name evidence="1" type="ORF">LSH36_326g04020</name>
</gene>
<sequence>VESIRIGRIPPTYRPSLSNVHDVTVNCGSRVNNMCEAWSRGLSTLVGHAHPTIWTPIQSPRKEISAVERTLLLSDIGQLPEKRVRRHTKQLQEQLVTMCKQYMLLHKPLHQAQVKILE</sequence>
<evidence type="ECO:0000313" key="1">
    <source>
        <dbReference type="EMBL" id="KAK2152525.1"/>
    </source>
</evidence>
<organism evidence="1 2">
    <name type="scientific">Paralvinella palmiformis</name>
    <dbReference type="NCBI Taxonomy" id="53620"/>
    <lineage>
        <taxon>Eukaryota</taxon>
        <taxon>Metazoa</taxon>
        <taxon>Spiralia</taxon>
        <taxon>Lophotrochozoa</taxon>
        <taxon>Annelida</taxon>
        <taxon>Polychaeta</taxon>
        <taxon>Sedentaria</taxon>
        <taxon>Canalipalpata</taxon>
        <taxon>Terebellida</taxon>
        <taxon>Terebelliformia</taxon>
        <taxon>Alvinellidae</taxon>
        <taxon>Paralvinella</taxon>
    </lineage>
</organism>
<keyword evidence="2" id="KW-1185">Reference proteome</keyword>
<reference evidence="1" key="1">
    <citation type="journal article" date="2023" name="Mol. Biol. Evol.">
        <title>Third-Generation Sequencing Reveals the Adaptive Role of the Epigenome in Three Deep-Sea Polychaetes.</title>
        <authorList>
            <person name="Perez M."/>
            <person name="Aroh O."/>
            <person name="Sun Y."/>
            <person name="Lan Y."/>
            <person name="Juniper S.K."/>
            <person name="Young C.R."/>
            <person name="Angers B."/>
            <person name="Qian P.Y."/>
        </authorList>
    </citation>
    <scope>NUCLEOTIDE SEQUENCE</scope>
    <source>
        <strain evidence="1">P08H-3</strain>
    </source>
</reference>
<dbReference type="AlphaFoldDB" id="A0AAD9JHI2"/>
<name>A0AAD9JHI2_9ANNE</name>
<accession>A0AAD9JHI2</accession>
<dbReference type="Proteomes" id="UP001208570">
    <property type="component" value="Unassembled WGS sequence"/>
</dbReference>